<protein>
    <recommendedName>
        <fullName evidence="1">ABM domain-containing protein</fullName>
    </recommendedName>
</protein>
<reference evidence="3" key="1">
    <citation type="journal article" date="2019" name="Int. J. Syst. Evol. Microbiol.">
        <title>The Global Catalogue of Microorganisms (GCM) 10K type strain sequencing project: providing services to taxonomists for standard genome sequencing and annotation.</title>
        <authorList>
            <consortium name="The Broad Institute Genomics Platform"/>
            <consortium name="The Broad Institute Genome Sequencing Center for Infectious Disease"/>
            <person name="Wu L."/>
            <person name="Ma J."/>
        </authorList>
    </citation>
    <scope>NUCLEOTIDE SEQUENCE [LARGE SCALE GENOMIC DNA]</scope>
    <source>
        <strain evidence="3">JCM 16001</strain>
    </source>
</reference>
<keyword evidence="3" id="KW-1185">Reference proteome</keyword>
<evidence type="ECO:0000313" key="2">
    <source>
        <dbReference type="EMBL" id="GAA1694716.1"/>
    </source>
</evidence>
<dbReference type="Gene3D" id="3.30.70.100">
    <property type="match status" value="1"/>
</dbReference>
<evidence type="ECO:0000313" key="3">
    <source>
        <dbReference type="Proteomes" id="UP001499851"/>
    </source>
</evidence>
<dbReference type="InterPro" id="IPR011008">
    <property type="entry name" value="Dimeric_a/b-barrel"/>
</dbReference>
<feature type="domain" description="ABM" evidence="1">
    <location>
        <begin position="13"/>
        <end position="72"/>
    </location>
</feature>
<evidence type="ECO:0000259" key="1">
    <source>
        <dbReference type="Pfam" id="PF03992"/>
    </source>
</evidence>
<dbReference type="SUPFAM" id="SSF54909">
    <property type="entry name" value="Dimeric alpha+beta barrel"/>
    <property type="match status" value="1"/>
</dbReference>
<sequence length="113" mass="12348">MAVNGVPQHEGGYAVVHRWRVRPGYEDLFVEGWTRVAHAAHRFSGGYGSRLHRAEDGVWMSYARWPDKEAGDRGGQEDAEGAAMMSVSVEESLPVMHLEIVADLLAEPGTTAG</sequence>
<dbReference type="Pfam" id="PF03992">
    <property type="entry name" value="ABM"/>
    <property type="match status" value="1"/>
</dbReference>
<accession>A0ABP4TVN1</accession>
<dbReference type="Proteomes" id="UP001499851">
    <property type="component" value="Unassembled WGS sequence"/>
</dbReference>
<proteinExistence type="predicted"/>
<dbReference type="RefSeq" id="WP_344492430.1">
    <property type="nucleotide sequence ID" value="NZ_BAAAQF010000034.1"/>
</dbReference>
<comment type="caution">
    <text evidence="2">The sequence shown here is derived from an EMBL/GenBank/DDBJ whole genome shotgun (WGS) entry which is preliminary data.</text>
</comment>
<name>A0ABP4TVN1_9ACTN</name>
<gene>
    <name evidence="2" type="ORF">GCM10009830_48180</name>
</gene>
<dbReference type="EMBL" id="BAAAQF010000034">
    <property type="protein sequence ID" value="GAA1694716.1"/>
    <property type="molecule type" value="Genomic_DNA"/>
</dbReference>
<dbReference type="InterPro" id="IPR007138">
    <property type="entry name" value="ABM_dom"/>
</dbReference>
<organism evidence="2 3">
    <name type="scientific">Glycomyces endophyticus</name>
    <dbReference type="NCBI Taxonomy" id="480996"/>
    <lineage>
        <taxon>Bacteria</taxon>
        <taxon>Bacillati</taxon>
        <taxon>Actinomycetota</taxon>
        <taxon>Actinomycetes</taxon>
        <taxon>Glycomycetales</taxon>
        <taxon>Glycomycetaceae</taxon>
        <taxon>Glycomyces</taxon>
    </lineage>
</organism>